<dbReference type="EMBL" id="LAZR01041729">
    <property type="protein sequence ID" value="KKL11263.1"/>
    <property type="molecule type" value="Genomic_DNA"/>
</dbReference>
<feature type="compositionally biased region" description="Basic and acidic residues" evidence="1">
    <location>
        <begin position="197"/>
        <end position="206"/>
    </location>
</feature>
<dbReference type="AlphaFoldDB" id="A0A0F9DGZ8"/>
<protein>
    <submittedName>
        <fullName evidence="2">Uncharacterized protein</fullName>
    </submittedName>
</protein>
<evidence type="ECO:0000313" key="2">
    <source>
        <dbReference type="EMBL" id="KKL11263.1"/>
    </source>
</evidence>
<sequence length="206" mass="22933">MTLPVKVMDERFDSNGRGIVDGRRKRGAKLKWAPRRWKPLYDQMIILSVAGRNNKEIAEALDVTPVHVGNVLNCGQAKIILKALISKMRTEAISDITEIPTRLNASLDEASKRLLNYFKNDDVAKSAPGAMADRAMKLLTGLGHLKTGDPNKQSNKLNIKKAYFLGEEAYDRLSTAIAKSDRAQEVHKQIPVSVEGSYKDVTDEEE</sequence>
<organism evidence="2">
    <name type="scientific">marine sediment metagenome</name>
    <dbReference type="NCBI Taxonomy" id="412755"/>
    <lineage>
        <taxon>unclassified sequences</taxon>
        <taxon>metagenomes</taxon>
        <taxon>ecological metagenomes</taxon>
    </lineage>
</organism>
<accession>A0A0F9DGZ8</accession>
<comment type="caution">
    <text evidence="2">The sequence shown here is derived from an EMBL/GenBank/DDBJ whole genome shotgun (WGS) entry which is preliminary data.</text>
</comment>
<proteinExistence type="predicted"/>
<evidence type="ECO:0000256" key="1">
    <source>
        <dbReference type="SAM" id="MobiDB-lite"/>
    </source>
</evidence>
<gene>
    <name evidence="2" type="ORF">LCGC14_2547560</name>
</gene>
<reference evidence="2" key="1">
    <citation type="journal article" date="2015" name="Nature">
        <title>Complex archaea that bridge the gap between prokaryotes and eukaryotes.</title>
        <authorList>
            <person name="Spang A."/>
            <person name="Saw J.H."/>
            <person name="Jorgensen S.L."/>
            <person name="Zaremba-Niedzwiedzka K."/>
            <person name="Martijn J."/>
            <person name="Lind A.E."/>
            <person name="van Eijk R."/>
            <person name="Schleper C."/>
            <person name="Guy L."/>
            <person name="Ettema T.J."/>
        </authorList>
    </citation>
    <scope>NUCLEOTIDE SEQUENCE</scope>
</reference>
<name>A0A0F9DGZ8_9ZZZZ</name>
<feature type="region of interest" description="Disordered" evidence="1">
    <location>
        <begin position="184"/>
        <end position="206"/>
    </location>
</feature>